<dbReference type="RefSeq" id="WP_005378043.1">
    <property type="nucleotide sequence ID" value="NZ_AEDR01000043.1"/>
</dbReference>
<evidence type="ECO:0000313" key="1">
    <source>
        <dbReference type="EMBL" id="EFL55641.1"/>
    </source>
</evidence>
<dbReference type="InterPro" id="IPR014942">
    <property type="entry name" value="AbiEii"/>
</dbReference>
<dbReference type="Proteomes" id="UP000004211">
    <property type="component" value="Unassembled WGS sequence"/>
</dbReference>
<evidence type="ECO:0008006" key="3">
    <source>
        <dbReference type="Google" id="ProtNLM"/>
    </source>
</evidence>
<dbReference type="EMBL" id="AEDR01000043">
    <property type="protein sequence ID" value="EFL55641.1"/>
    <property type="molecule type" value="Genomic_DNA"/>
</dbReference>
<dbReference type="eggNOG" id="COG2253">
    <property type="taxonomic scope" value="Bacteria"/>
</dbReference>
<reference evidence="1 2" key="1">
    <citation type="submission" date="2010-08" db="EMBL/GenBank/DDBJ databases">
        <authorList>
            <person name="Durkin A.S."/>
            <person name="Madupu R."/>
            <person name="Torralba M."/>
            <person name="Gillis M."/>
            <person name="Methe B."/>
            <person name="Sutton G."/>
            <person name="Nelson K.E."/>
        </authorList>
    </citation>
    <scope>NUCLEOTIDE SEQUENCE [LARGE SCALE GENOMIC DNA]</scope>
    <source>
        <strain evidence="1 2">ACS-049-V-Sch6</strain>
    </source>
</reference>
<name>E1L7R4_9FIRM</name>
<gene>
    <name evidence="1" type="ORF">HMPREF9321_1746</name>
</gene>
<comment type="caution">
    <text evidence="1">The sequence shown here is derived from an EMBL/GenBank/DDBJ whole genome shotgun (WGS) entry which is preliminary data.</text>
</comment>
<evidence type="ECO:0000313" key="2">
    <source>
        <dbReference type="Proteomes" id="UP000004211"/>
    </source>
</evidence>
<proteinExistence type="predicted"/>
<accession>E1L7R4</accession>
<protein>
    <recommendedName>
        <fullName evidence="3">Nucleotidyl transferase, PF08843 family</fullName>
    </recommendedName>
</protein>
<dbReference type="Pfam" id="PF08843">
    <property type="entry name" value="AbiEii"/>
    <property type="match status" value="1"/>
</dbReference>
<sequence length="280" mass="32310">MRFANANSFKSKMKDIAKKKGVPAQQVQQQYLLEEILKAIALSNYKDSFILKGGYLIGQIIGLDKRTTMDLDVTLKGITLNTDTLISVFNKIVVLSESIFLFHVESAESIRGEDKYGGVRLKISASYEHLQEYVFIDITTDDAITPRQIKYQVLSVFDGKEIDIWSYNLETILAEKIETILSRGELSTRPRDRYDVFVLTQLNGDTIDYAILSQAIYRTAEKRGTIERIVDWKQTLNNLAQSNYQENLWFNYQKRFLYAKEISYAQTNDCLYELLSRTDI</sequence>
<organism evidence="1 2">
    <name type="scientific">Veillonella atypica ACS-049-V-Sch6</name>
    <dbReference type="NCBI Taxonomy" id="866776"/>
    <lineage>
        <taxon>Bacteria</taxon>
        <taxon>Bacillati</taxon>
        <taxon>Bacillota</taxon>
        <taxon>Negativicutes</taxon>
        <taxon>Veillonellales</taxon>
        <taxon>Veillonellaceae</taxon>
        <taxon>Veillonella</taxon>
    </lineage>
</organism>
<dbReference type="AlphaFoldDB" id="E1L7R4"/>